<dbReference type="OrthoDB" id="416253at2759"/>
<evidence type="ECO:0000256" key="1">
    <source>
        <dbReference type="ARBA" id="ARBA00007905"/>
    </source>
</evidence>
<dbReference type="PANTHER" id="PTHR43827">
    <property type="entry name" value="2,5-DIKETO-D-GLUCONIC ACID REDUCTASE"/>
    <property type="match status" value="1"/>
</dbReference>
<dbReference type="InParanoid" id="A0A6L2PBS7"/>
<dbReference type="EMBL" id="BLKM01010390">
    <property type="protein sequence ID" value="GFG29969.1"/>
    <property type="molecule type" value="Genomic_DNA"/>
</dbReference>
<name>A0A6L2PBS7_COPFO</name>
<dbReference type="PANTHER" id="PTHR43827:SF3">
    <property type="entry name" value="NADP-DEPENDENT OXIDOREDUCTASE DOMAIN-CONTAINING PROTEIN"/>
    <property type="match status" value="1"/>
</dbReference>
<proteinExistence type="inferred from homology"/>
<dbReference type="InterPro" id="IPR018170">
    <property type="entry name" value="Aldo/ket_reductase_CS"/>
</dbReference>
<keyword evidence="3" id="KW-0560">Oxidoreductase</keyword>
<dbReference type="Proteomes" id="UP000502823">
    <property type="component" value="Unassembled WGS sequence"/>
</dbReference>
<sequence>MTPSSTPRGAAFNAACDHSVAVKVTHCPVWSMVRYELRLYVDSSDSSIFSMAVQKQYFTLNTGQKMPVVGLGTYRIHGQSVIHRVIEAGLKNGYRAFDTAAVYRNEEAIGLALQTLLPKFNLSRGDIFLTTKLDPSDHGEGKTTKAVRTSLRKLGTSYLDLYLIHWPGVAGLPVYSPDNAVIRSNTWRELVTLHHQGVLRAIGTSNYTVRHLRELTANSHGVIPAVNQSMELHFKVTAVDTFPSDLNVLNTVGIPSLSACNPSFKSLVLSMDHMDRQVVTPSF</sequence>
<dbReference type="PROSITE" id="PS00798">
    <property type="entry name" value="ALDOKETO_REDUCTASE_1"/>
    <property type="match status" value="1"/>
</dbReference>
<dbReference type="SUPFAM" id="SSF51430">
    <property type="entry name" value="NAD(P)-linked oxidoreductase"/>
    <property type="match status" value="1"/>
</dbReference>
<evidence type="ECO:0000256" key="2">
    <source>
        <dbReference type="ARBA" id="ARBA00022857"/>
    </source>
</evidence>
<dbReference type="InterPro" id="IPR020471">
    <property type="entry name" value="AKR"/>
</dbReference>
<organism evidence="5 6">
    <name type="scientific">Coptotermes formosanus</name>
    <name type="common">Formosan subterranean termite</name>
    <dbReference type="NCBI Taxonomy" id="36987"/>
    <lineage>
        <taxon>Eukaryota</taxon>
        <taxon>Metazoa</taxon>
        <taxon>Ecdysozoa</taxon>
        <taxon>Arthropoda</taxon>
        <taxon>Hexapoda</taxon>
        <taxon>Insecta</taxon>
        <taxon>Pterygota</taxon>
        <taxon>Neoptera</taxon>
        <taxon>Polyneoptera</taxon>
        <taxon>Dictyoptera</taxon>
        <taxon>Blattodea</taxon>
        <taxon>Blattoidea</taxon>
        <taxon>Termitoidae</taxon>
        <taxon>Rhinotermitidae</taxon>
        <taxon>Coptotermes</taxon>
    </lineage>
</organism>
<dbReference type="PRINTS" id="PR00069">
    <property type="entry name" value="ALDKETRDTASE"/>
</dbReference>
<dbReference type="Pfam" id="PF00248">
    <property type="entry name" value="Aldo_ket_red"/>
    <property type="match status" value="1"/>
</dbReference>
<keyword evidence="6" id="KW-1185">Reference proteome</keyword>
<gene>
    <name evidence="5" type="ORF">Cfor_11754</name>
</gene>
<comment type="similarity">
    <text evidence="1">Belongs to the aldo/keto reductase family.</text>
</comment>
<evidence type="ECO:0000256" key="3">
    <source>
        <dbReference type="ARBA" id="ARBA00023002"/>
    </source>
</evidence>
<dbReference type="InterPro" id="IPR023210">
    <property type="entry name" value="NADP_OxRdtase_dom"/>
</dbReference>
<evidence type="ECO:0000313" key="5">
    <source>
        <dbReference type="EMBL" id="GFG29969.1"/>
    </source>
</evidence>
<comment type="caution">
    <text evidence="5">The sequence shown here is derived from an EMBL/GenBank/DDBJ whole genome shotgun (WGS) entry which is preliminary data.</text>
</comment>
<dbReference type="AlphaFoldDB" id="A0A6L2PBS7"/>
<evidence type="ECO:0000313" key="6">
    <source>
        <dbReference type="Proteomes" id="UP000502823"/>
    </source>
</evidence>
<reference evidence="6" key="1">
    <citation type="submission" date="2020-01" db="EMBL/GenBank/DDBJ databases">
        <title>Draft genome sequence of the Termite Coptotermes fromosanus.</title>
        <authorList>
            <person name="Itakura S."/>
            <person name="Yosikawa Y."/>
            <person name="Umezawa K."/>
        </authorList>
    </citation>
    <scope>NUCLEOTIDE SEQUENCE [LARGE SCALE GENOMIC DNA]</scope>
</reference>
<keyword evidence="2" id="KW-0521">NADP</keyword>
<accession>A0A6L2PBS7</accession>
<feature type="domain" description="NADP-dependent oxidoreductase" evidence="4">
    <location>
        <begin position="70"/>
        <end position="232"/>
    </location>
</feature>
<evidence type="ECO:0000259" key="4">
    <source>
        <dbReference type="Pfam" id="PF00248"/>
    </source>
</evidence>
<protein>
    <recommendedName>
        <fullName evidence="4">NADP-dependent oxidoreductase domain-containing protein</fullName>
    </recommendedName>
</protein>
<dbReference type="GO" id="GO:0016616">
    <property type="term" value="F:oxidoreductase activity, acting on the CH-OH group of donors, NAD or NADP as acceptor"/>
    <property type="evidence" value="ECO:0007669"/>
    <property type="project" value="UniProtKB-ARBA"/>
</dbReference>
<dbReference type="InterPro" id="IPR036812">
    <property type="entry name" value="NAD(P)_OxRdtase_dom_sf"/>
</dbReference>
<dbReference type="Gene3D" id="3.20.20.100">
    <property type="entry name" value="NADP-dependent oxidoreductase domain"/>
    <property type="match status" value="1"/>
</dbReference>